<dbReference type="Gene3D" id="3.60.21.10">
    <property type="match status" value="1"/>
</dbReference>
<dbReference type="EMBL" id="CP021434">
    <property type="protein sequence ID" value="ARU63337.1"/>
    <property type="molecule type" value="Genomic_DNA"/>
</dbReference>
<comment type="similarity">
    <text evidence="1 2">Belongs to the metallophosphoesterase superfamily. YfcE family.</text>
</comment>
<evidence type="ECO:0000256" key="2">
    <source>
        <dbReference type="RuleBase" id="RU362039"/>
    </source>
</evidence>
<dbReference type="InterPro" id="IPR029052">
    <property type="entry name" value="Metallo-depent_PP-like"/>
</dbReference>
<dbReference type="GO" id="GO:0046872">
    <property type="term" value="F:metal ion binding"/>
    <property type="evidence" value="ECO:0007669"/>
    <property type="project" value="UniProtKB-KW"/>
</dbReference>
<evidence type="ECO:0000256" key="1">
    <source>
        <dbReference type="ARBA" id="ARBA00008950"/>
    </source>
</evidence>
<comment type="cofactor">
    <cofactor evidence="2">
        <name>a divalent metal cation</name>
        <dbReference type="ChEBI" id="CHEBI:60240"/>
    </cofactor>
</comment>
<dbReference type="SUPFAM" id="SSF56300">
    <property type="entry name" value="Metallo-dependent phosphatases"/>
    <property type="match status" value="1"/>
</dbReference>
<gene>
    <name evidence="4" type="ORF">CBW65_21880</name>
</gene>
<feature type="domain" description="Calcineurin-like phosphoesterase" evidence="3">
    <location>
        <begin position="6"/>
        <end position="151"/>
    </location>
</feature>
<keyword evidence="5" id="KW-1185">Reference proteome</keyword>
<accession>A0A1Y0ISB0</accession>
<dbReference type="AlphaFoldDB" id="A0A1Y0ISB0"/>
<proteinExistence type="inferred from homology"/>
<dbReference type="InterPro" id="IPR000979">
    <property type="entry name" value="Phosphodiesterase_MJ0936/Vps29"/>
</dbReference>
<protein>
    <recommendedName>
        <fullName evidence="2">Phosphoesterase</fullName>
        <ecNumber evidence="2">3.1.4.-</ecNumber>
    </recommendedName>
</protein>
<sequence>MTAAYRVLIISDSHGRTDRIDEVIAQLQERMGGYDLLLHAGDHAEDVLDGAYPNSVTVCGNCDPYGIEAEEKTLDLLGVSALLLHGHTVNVKTSPLQLLYKAAEHGVQFTVFGHTHTPVLYVEDGCVFLNPGSLSYPRGYTVCTYAVLELSAREDGVHGQFCFYTLDGTRIPAFDMEHVFSVR</sequence>
<name>A0A1Y0ISB0_9BACL</name>
<dbReference type="KEGG" id="tum:CBW65_21880"/>
<keyword evidence="2" id="KW-0479">Metal-binding</keyword>
<dbReference type="EC" id="3.1.4.-" evidence="2"/>
<dbReference type="OrthoDB" id="9800565at2"/>
<reference evidence="5" key="1">
    <citation type="submission" date="2017-05" db="EMBL/GenBank/DDBJ databases">
        <authorList>
            <person name="Sung H."/>
        </authorList>
    </citation>
    <scope>NUCLEOTIDE SEQUENCE [LARGE SCALE GENOMIC DNA]</scope>
    <source>
        <strain evidence="5">AR23208</strain>
    </source>
</reference>
<dbReference type="Proteomes" id="UP000195437">
    <property type="component" value="Chromosome"/>
</dbReference>
<organism evidence="4 5">
    <name type="scientific">Tumebacillus avium</name>
    <dbReference type="NCBI Taxonomy" id="1903704"/>
    <lineage>
        <taxon>Bacteria</taxon>
        <taxon>Bacillati</taxon>
        <taxon>Bacillota</taxon>
        <taxon>Bacilli</taxon>
        <taxon>Bacillales</taxon>
        <taxon>Alicyclobacillaceae</taxon>
        <taxon>Tumebacillus</taxon>
    </lineage>
</organism>
<dbReference type="NCBIfam" id="TIGR00040">
    <property type="entry name" value="yfcE"/>
    <property type="match status" value="1"/>
</dbReference>
<dbReference type="InterPro" id="IPR024654">
    <property type="entry name" value="Calcineurin-like_PHP_lpxH"/>
</dbReference>
<evidence type="ECO:0000313" key="5">
    <source>
        <dbReference type="Proteomes" id="UP000195437"/>
    </source>
</evidence>
<dbReference type="Pfam" id="PF12850">
    <property type="entry name" value="Metallophos_2"/>
    <property type="match status" value="1"/>
</dbReference>
<dbReference type="GO" id="GO:0016787">
    <property type="term" value="F:hydrolase activity"/>
    <property type="evidence" value="ECO:0007669"/>
    <property type="project" value="UniProtKB-UniRule"/>
</dbReference>
<evidence type="ECO:0000313" key="4">
    <source>
        <dbReference type="EMBL" id="ARU63337.1"/>
    </source>
</evidence>
<evidence type="ECO:0000259" key="3">
    <source>
        <dbReference type="Pfam" id="PF12850"/>
    </source>
</evidence>
<dbReference type="RefSeq" id="WP_087458681.1">
    <property type="nucleotide sequence ID" value="NZ_CP021434.1"/>
</dbReference>
<dbReference type="PANTHER" id="PTHR11124">
    <property type="entry name" value="VACUOLAR SORTING PROTEIN VPS29"/>
    <property type="match status" value="1"/>
</dbReference>